<proteinExistence type="predicted"/>
<dbReference type="AlphaFoldDB" id="A0A0N4WSW6"/>
<dbReference type="WBParaSite" id="HPLM_0001465001-mRNA-1">
    <property type="protein sequence ID" value="HPLM_0001465001-mRNA-1"/>
    <property type="gene ID" value="HPLM_0001465001"/>
</dbReference>
<organism evidence="1">
    <name type="scientific">Haemonchus placei</name>
    <name type="common">Barber's pole worm</name>
    <dbReference type="NCBI Taxonomy" id="6290"/>
    <lineage>
        <taxon>Eukaryota</taxon>
        <taxon>Metazoa</taxon>
        <taxon>Ecdysozoa</taxon>
        <taxon>Nematoda</taxon>
        <taxon>Chromadorea</taxon>
        <taxon>Rhabditida</taxon>
        <taxon>Rhabditina</taxon>
        <taxon>Rhabditomorpha</taxon>
        <taxon>Strongyloidea</taxon>
        <taxon>Trichostrongylidae</taxon>
        <taxon>Haemonchus</taxon>
    </lineage>
</organism>
<dbReference type="OMA" id="CYTGDGL"/>
<reference evidence="1" key="1">
    <citation type="submission" date="2017-02" db="UniProtKB">
        <authorList>
            <consortium name="WormBaseParasite"/>
        </authorList>
    </citation>
    <scope>IDENTIFICATION</scope>
</reference>
<evidence type="ECO:0000313" key="1">
    <source>
        <dbReference type="WBParaSite" id="HPLM_0001465001-mRNA-1"/>
    </source>
</evidence>
<accession>A0A0N4WSW6</accession>
<sequence length="270" mass="29491">MIALRMAIIEDGVTEVERCYTGDGLLPGINSRSFTVKIGPILSSRGQELDFKTIDFLRTRLVHNEVVVQHKYKRPDDLHVASRLVLPGYPSKRYIVAPSKTISGAIPAAISGEGFVIAIGGDKGVRPEGSRKDVAANLEMLSHEAEARRVALKQAAEGAMADAYAKGLVPSRVPEEMKEVHATAADTQQRVSEVMSEAQRLQKEAYPPIHESTSMNSPIKKMRSELGQLLPDGADNSSSTTSGFHALSIVLRCGLVYGFERKRVEYICQT</sequence>
<name>A0A0N4WSW6_HAEPC</name>
<protein>
    <submittedName>
        <fullName evidence="1">Protein kinase domain-containing protein</fullName>
    </submittedName>
</protein>